<evidence type="ECO:0000256" key="2">
    <source>
        <dbReference type="PROSITE-ProRule" id="PRU00035"/>
    </source>
</evidence>
<feature type="domain" description="Bromo" evidence="4">
    <location>
        <begin position="328"/>
        <end position="398"/>
    </location>
</feature>
<dbReference type="Gene3D" id="1.20.920.10">
    <property type="entry name" value="Bromodomain-like"/>
    <property type="match status" value="4"/>
</dbReference>
<proteinExistence type="predicted"/>
<feature type="compositionally biased region" description="Basic and acidic residues" evidence="3">
    <location>
        <begin position="1111"/>
        <end position="1124"/>
    </location>
</feature>
<feature type="compositionally biased region" description="Polar residues" evidence="3">
    <location>
        <begin position="1206"/>
        <end position="1218"/>
    </location>
</feature>
<evidence type="ECO:0000259" key="4">
    <source>
        <dbReference type="PROSITE" id="PS50014"/>
    </source>
</evidence>
<feature type="domain" description="Bromo" evidence="4">
    <location>
        <begin position="946"/>
        <end position="1016"/>
    </location>
</feature>
<gene>
    <name evidence="5" type="ORF">BSL78_12260</name>
</gene>
<protein>
    <submittedName>
        <fullName evidence="5">Putative bromodomain and WD repeat-containing protein 3-like</fullName>
    </submittedName>
</protein>
<feature type="compositionally biased region" description="Polar residues" evidence="3">
    <location>
        <begin position="461"/>
        <end position="473"/>
    </location>
</feature>
<dbReference type="Proteomes" id="UP000230750">
    <property type="component" value="Unassembled WGS sequence"/>
</dbReference>
<dbReference type="InterPro" id="IPR001487">
    <property type="entry name" value="Bromodomain"/>
</dbReference>
<dbReference type="STRING" id="307972.A0A2G8KS99"/>
<sequence>MGDGSRKRGRPRARWMDGFKQATGLTLDRLRGATRSRKDWRIKVMVITRGRTRLDGTRTAHMGKLQKKEELRKTPCSKKLVQPLDRINSSKKSLTKERLVTLEGTGDVKVWVKGCNQLIEVMEKLLEDSTPLRQQSVNPGHRKTIKNSMHLQTVKTKLNTGSYRVPTEFRDDVRLVFKNFKQMHKNKDSEIYGKIQRLSRLFEDNFTGILQNLETEVNHNTPRRYERDVDVDGANQMVDKAKNGSKTKRSSGSQPIKKHSLDDDDDSVSCRKKNSVKRRRYSPTEEPSFSCKLDSSITESPAKKGRSSRTHDVKAWIGVCTRLLDIIFDMEDSVPFRQPKGYSIDSDKREVIKHPMDLQTVKDNLSTGIYRDPIEFAKDIRLIFNNSKAVNTKKKSEIYEQTVNLSKLFEENIIDIIQTYKNAMNQNASKTKDESKQLPPPRKSNTDVTCISDAIHEQDKPGTSGTSRIPSRSSPKRGLGQTSSMRVFPRRSSQSSQYSAFSNDSSDNSDGTDESPSLLQSLKRKTRKTKKKRQTKEAQKKGTERGQIPIQTPRRKKICKMIPRKLFPDGQSKSELREVCKPSSWITDTIARKSPYVPQIGDEVMYFWQGHKAYVEAVKEQNLYSIDRLRVPWKHLKLEKVNRRGFQIRYHDMPNVVDFLVLAQHYDIARRRQWKPGDTFRVVVRDRWWLGVIESKKPFEKEHPNSLFRCYAARWDTGEADRMSPWDLEPVDKKSSSKPIGAGNSVKPAELKELLYKPQVGEWDECEQGEECDRILKCLDQVMSLRIAEMFKAPVDLSTHPDYAMTVPYPMDLTTIRNRLRCRFYRRRSALRWEVRRIEWNANAYCKPNSQYSKKAKQITNILLEVISDPTCYDAVSLYNAMVGTDTKVDVDESEDSYESENKCSAELDDNSGSFNMLTTNSGRSTRTYDDKAWVDDCRVILSNMFVNPDSTPFRQPVDESELPHYRKVIGQPMDLSTVREQLDAGFYQDPLEFTKDVRLMINNSKAFNTNKKSQIYSKTATLSAFFEDSIRETLQNYKSAAIHKASTTGKWQLSQQRLLNSEQRTESDTSTTEPKKRPGPSGIVSRKGKSNSKEVLDDGSSPSRVACDSSDWRYWESSNDHESSGGSASCDTSRGDSVTSDPPWSPSDRDDDDEEVGTGKEIPTSKNITNQRQQKKEYRRIQHKGSKWNDWRQARMGTDDDEPHNSPTVSKRNSGQRTKNDSEDDTSDSASKRIRNSGKGKGLSKESDSEDDASDSPSKRMRNSGKKKSLSKESDSEDDASDSPV</sequence>
<keyword evidence="6" id="KW-1185">Reference proteome</keyword>
<dbReference type="InterPro" id="IPR036427">
    <property type="entry name" value="Bromodomain-like_sf"/>
</dbReference>
<dbReference type="PROSITE" id="PS50014">
    <property type="entry name" value="BROMODOMAIN_2"/>
    <property type="match status" value="4"/>
</dbReference>
<dbReference type="FunFam" id="1.20.920.10:FF:000066">
    <property type="entry name" value="Transcription initiation factor TFIID subunit 1"/>
    <property type="match status" value="2"/>
</dbReference>
<name>A0A2G8KS99_STIJA</name>
<feature type="compositionally biased region" description="Polar residues" evidence="3">
    <location>
        <begin position="1125"/>
        <end position="1140"/>
    </location>
</feature>
<feature type="domain" description="Bromo" evidence="4">
    <location>
        <begin position="139"/>
        <end position="191"/>
    </location>
</feature>
<dbReference type="PANTHER" id="PTHR16266:SF17">
    <property type="entry name" value="BRWD3"/>
    <property type="match status" value="1"/>
</dbReference>
<dbReference type="InterPro" id="IPR057451">
    <property type="entry name" value="BRWD/PHIP_AD"/>
</dbReference>
<evidence type="ECO:0000256" key="3">
    <source>
        <dbReference type="SAM" id="MobiDB-lite"/>
    </source>
</evidence>
<feature type="compositionally biased region" description="Basic and acidic residues" evidence="3">
    <location>
        <begin position="535"/>
        <end position="544"/>
    </location>
</feature>
<dbReference type="InterPro" id="IPR052060">
    <property type="entry name" value="Bromo_WD_repeat"/>
</dbReference>
<dbReference type="GO" id="GO:0008360">
    <property type="term" value="P:regulation of cell shape"/>
    <property type="evidence" value="ECO:0007669"/>
    <property type="project" value="TreeGrafter"/>
</dbReference>
<evidence type="ECO:0000256" key="1">
    <source>
        <dbReference type="ARBA" id="ARBA00023117"/>
    </source>
</evidence>
<dbReference type="Pfam" id="PF25313">
    <property type="entry name" value="BRWD_AD"/>
    <property type="match status" value="1"/>
</dbReference>
<feature type="compositionally biased region" description="Low complexity" evidence="3">
    <location>
        <begin position="492"/>
        <end position="509"/>
    </location>
</feature>
<dbReference type="Pfam" id="PF00439">
    <property type="entry name" value="Bromodomain"/>
    <property type="match status" value="4"/>
</dbReference>
<dbReference type="OrthoDB" id="10265743at2759"/>
<feature type="compositionally biased region" description="Basic residues" evidence="3">
    <location>
        <begin position="522"/>
        <end position="534"/>
    </location>
</feature>
<evidence type="ECO:0000313" key="6">
    <source>
        <dbReference type="Proteomes" id="UP000230750"/>
    </source>
</evidence>
<dbReference type="GO" id="GO:0006357">
    <property type="term" value="P:regulation of transcription by RNA polymerase II"/>
    <property type="evidence" value="ECO:0007669"/>
    <property type="project" value="TreeGrafter"/>
</dbReference>
<feature type="compositionally biased region" description="Basic residues" evidence="3">
    <location>
        <begin position="1260"/>
        <end position="1270"/>
    </location>
</feature>
<comment type="caution">
    <text evidence="5">The sequence shown here is derived from an EMBL/GenBank/DDBJ whole genome shotgun (WGS) entry which is preliminary data.</text>
</comment>
<dbReference type="PANTHER" id="PTHR16266">
    <property type="entry name" value="WD REPEAT DOMAIN 9"/>
    <property type="match status" value="1"/>
</dbReference>
<feature type="region of interest" description="Disordered" evidence="3">
    <location>
        <begin position="1052"/>
        <end position="1286"/>
    </location>
</feature>
<dbReference type="EMBL" id="MRZV01000402">
    <property type="protein sequence ID" value="PIK50835.1"/>
    <property type="molecule type" value="Genomic_DNA"/>
</dbReference>
<feature type="region of interest" description="Disordered" evidence="3">
    <location>
        <begin position="220"/>
        <end position="308"/>
    </location>
</feature>
<keyword evidence="1 2" id="KW-0103">Bromodomain</keyword>
<evidence type="ECO:0000313" key="5">
    <source>
        <dbReference type="EMBL" id="PIK50835.1"/>
    </source>
</evidence>
<dbReference type="GO" id="GO:0005634">
    <property type="term" value="C:nucleus"/>
    <property type="evidence" value="ECO:0007669"/>
    <property type="project" value="TreeGrafter"/>
</dbReference>
<feature type="compositionally biased region" description="Polar residues" evidence="3">
    <location>
        <begin position="1052"/>
        <end position="1073"/>
    </location>
</feature>
<feature type="compositionally biased region" description="Basic residues" evidence="3">
    <location>
        <begin position="270"/>
        <end position="281"/>
    </location>
</feature>
<feature type="compositionally biased region" description="Acidic residues" evidence="3">
    <location>
        <begin position="1276"/>
        <end position="1286"/>
    </location>
</feature>
<feature type="region of interest" description="Disordered" evidence="3">
    <location>
        <begin position="427"/>
        <end position="554"/>
    </location>
</feature>
<dbReference type="SUPFAM" id="SSF47370">
    <property type="entry name" value="Bromodomain"/>
    <property type="match status" value="4"/>
</dbReference>
<reference evidence="5 6" key="1">
    <citation type="journal article" date="2017" name="PLoS Biol.">
        <title>The sea cucumber genome provides insights into morphological evolution and visceral regeneration.</title>
        <authorList>
            <person name="Zhang X."/>
            <person name="Sun L."/>
            <person name="Yuan J."/>
            <person name="Sun Y."/>
            <person name="Gao Y."/>
            <person name="Zhang L."/>
            <person name="Li S."/>
            <person name="Dai H."/>
            <person name="Hamel J.F."/>
            <person name="Liu C."/>
            <person name="Yu Y."/>
            <person name="Liu S."/>
            <person name="Lin W."/>
            <person name="Guo K."/>
            <person name="Jin S."/>
            <person name="Xu P."/>
            <person name="Storey K.B."/>
            <person name="Huan P."/>
            <person name="Zhang T."/>
            <person name="Zhou Y."/>
            <person name="Zhang J."/>
            <person name="Lin C."/>
            <person name="Li X."/>
            <person name="Xing L."/>
            <person name="Huo D."/>
            <person name="Sun M."/>
            <person name="Wang L."/>
            <person name="Mercier A."/>
            <person name="Li F."/>
            <person name="Yang H."/>
            <person name="Xiang J."/>
        </authorList>
    </citation>
    <scope>NUCLEOTIDE SEQUENCE [LARGE SCALE GENOMIC DNA]</scope>
    <source>
        <strain evidence="5">Shaxun</strain>
        <tissue evidence="5">Muscle</tissue>
    </source>
</reference>
<organism evidence="5 6">
    <name type="scientific">Stichopus japonicus</name>
    <name type="common">Sea cucumber</name>
    <dbReference type="NCBI Taxonomy" id="307972"/>
    <lineage>
        <taxon>Eukaryota</taxon>
        <taxon>Metazoa</taxon>
        <taxon>Echinodermata</taxon>
        <taxon>Eleutherozoa</taxon>
        <taxon>Echinozoa</taxon>
        <taxon>Holothuroidea</taxon>
        <taxon>Aspidochirotacea</taxon>
        <taxon>Aspidochirotida</taxon>
        <taxon>Stichopodidae</taxon>
        <taxon>Apostichopus</taxon>
    </lineage>
</organism>
<dbReference type="GO" id="GO:0007010">
    <property type="term" value="P:cytoskeleton organization"/>
    <property type="evidence" value="ECO:0007669"/>
    <property type="project" value="TreeGrafter"/>
</dbReference>
<accession>A0A2G8KS99</accession>
<feature type="domain" description="Bromo" evidence="4">
    <location>
        <begin position="783"/>
        <end position="853"/>
    </location>
</feature>
<dbReference type="PRINTS" id="PR00503">
    <property type="entry name" value="BROMODOMAIN"/>
</dbReference>
<dbReference type="SMART" id="SM00297">
    <property type="entry name" value="BROMO"/>
    <property type="match status" value="4"/>
</dbReference>